<evidence type="ECO:0000256" key="1">
    <source>
        <dbReference type="ARBA" id="ARBA00022884"/>
    </source>
</evidence>
<dbReference type="EMBL" id="AP018558">
    <property type="protein sequence ID" value="BBD77452.1"/>
    <property type="molecule type" value="Genomic_DNA"/>
</dbReference>
<dbReference type="OrthoDB" id="9797519at2"/>
<dbReference type="Pfam" id="PF01985">
    <property type="entry name" value="CRS1_YhbY"/>
    <property type="match status" value="1"/>
</dbReference>
<evidence type="ECO:0000313" key="5">
    <source>
        <dbReference type="EMBL" id="BBD77452.1"/>
    </source>
</evidence>
<dbReference type="GO" id="GO:0003723">
    <property type="term" value="F:RNA binding"/>
    <property type="evidence" value="ECO:0007669"/>
    <property type="project" value="UniProtKB-UniRule"/>
</dbReference>
<proteinExistence type="predicted"/>
<accession>A0A2Z6DYR9</accession>
<dbReference type="PANTHER" id="PTHR40065:SF3">
    <property type="entry name" value="RNA-BINDING PROTEIN YHBY"/>
    <property type="match status" value="1"/>
</dbReference>
<keyword evidence="6" id="KW-1185">Reference proteome</keyword>
<reference evidence="5 6" key="1">
    <citation type="submission" date="2018-04" db="EMBL/GenBank/DDBJ databases">
        <title>Complete genome sequence of Hydrogenophilus thermoluteolus TH-1.</title>
        <authorList>
            <person name="Arai H."/>
        </authorList>
    </citation>
    <scope>NUCLEOTIDE SEQUENCE [LARGE SCALE GENOMIC DNA]</scope>
    <source>
        <strain evidence="5 6">TH-1</strain>
    </source>
</reference>
<gene>
    <name evidence="5" type="ORF">HPTL_1188</name>
</gene>
<dbReference type="PROSITE" id="PS51295">
    <property type="entry name" value="CRM"/>
    <property type="match status" value="1"/>
</dbReference>
<dbReference type="InterPro" id="IPR051925">
    <property type="entry name" value="RNA-binding_domain"/>
</dbReference>
<dbReference type="PANTHER" id="PTHR40065">
    <property type="entry name" value="RNA-BINDING PROTEIN YHBY"/>
    <property type="match status" value="1"/>
</dbReference>
<protein>
    <submittedName>
        <fullName evidence="5">RNA-binding protein</fullName>
    </submittedName>
</protein>
<dbReference type="InterPro" id="IPR035920">
    <property type="entry name" value="YhbY-like_sf"/>
</dbReference>
<evidence type="ECO:0000313" key="6">
    <source>
        <dbReference type="Proteomes" id="UP000262004"/>
    </source>
</evidence>
<sequence length="131" mass="14593">MAALTIDSDQRRALRAQAHHLKPVVMIASKGLTPAVLAEIDRALTAHELIKIRVTGAERDIRAQYLETICDTLDCAPVQLLGNLLLVWRPNPEKRAETPRASRAKTADNNNAAAFVRRARRQALTKKRNHS</sequence>
<evidence type="ECO:0000256" key="3">
    <source>
        <dbReference type="SAM" id="MobiDB-lite"/>
    </source>
</evidence>
<dbReference type="InterPro" id="IPR001890">
    <property type="entry name" value="RNA-binding_CRM"/>
</dbReference>
<dbReference type="KEGG" id="htl:HPTL_1188"/>
<dbReference type="Proteomes" id="UP000262004">
    <property type="component" value="Chromosome"/>
</dbReference>
<dbReference type="SMART" id="SM01103">
    <property type="entry name" value="CRS1_YhbY"/>
    <property type="match status" value="1"/>
</dbReference>
<name>A0A2Z6DYR9_HYDTE</name>
<evidence type="ECO:0000259" key="4">
    <source>
        <dbReference type="PROSITE" id="PS51295"/>
    </source>
</evidence>
<feature type="region of interest" description="Disordered" evidence="3">
    <location>
        <begin position="93"/>
        <end position="112"/>
    </location>
</feature>
<dbReference type="RefSeq" id="WP_119335188.1">
    <property type="nucleotide sequence ID" value="NZ_AP018558.1"/>
</dbReference>
<feature type="domain" description="CRM" evidence="4">
    <location>
        <begin position="4"/>
        <end position="100"/>
    </location>
</feature>
<dbReference type="AlphaFoldDB" id="A0A2Z6DYR9"/>
<evidence type="ECO:0000256" key="2">
    <source>
        <dbReference type="PROSITE-ProRule" id="PRU00626"/>
    </source>
</evidence>
<organism evidence="5 6">
    <name type="scientific">Hydrogenophilus thermoluteolus</name>
    <name type="common">Pseudomonas hydrogenothermophila</name>
    <dbReference type="NCBI Taxonomy" id="297"/>
    <lineage>
        <taxon>Bacteria</taxon>
        <taxon>Pseudomonadati</taxon>
        <taxon>Pseudomonadota</taxon>
        <taxon>Hydrogenophilia</taxon>
        <taxon>Hydrogenophilales</taxon>
        <taxon>Hydrogenophilaceae</taxon>
        <taxon>Hydrogenophilus</taxon>
    </lineage>
</organism>
<dbReference type="SUPFAM" id="SSF75471">
    <property type="entry name" value="YhbY-like"/>
    <property type="match status" value="1"/>
</dbReference>
<dbReference type="Gene3D" id="3.30.110.60">
    <property type="entry name" value="YhbY-like"/>
    <property type="match status" value="1"/>
</dbReference>
<keyword evidence="1 2" id="KW-0694">RNA-binding</keyword>